<feature type="domain" description="TM7S3/TM198-like" evidence="7">
    <location>
        <begin position="36"/>
        <end position="236"/>
    </location>
</feature>
<keyword evidence="4 6" id="KW-0472">Membrane</keyword>
<feature type="transmembrane region" description="Helical" evidence="6">
    <location>
        <begin position="109"/>
        <end position="127"/>
    </location>
</feature>
<name>A0A4S4MBB7_9APHY</name>
<dbReference type="EMBL" id="SGPM01000426">
    <property type="protein sequence ID" value="THH21861.1"/>
    <property type="molecule type" value="Genomic_DNA"/>
</dbReference>
<sequence>MYVADPVTQLPIPQGKASDGSGYGFDAPAIIWLAWSFAVGAPLMLAGIRLSRLTTGAAIGMACTLLIWAALVNTESASGIPDILLDALCMGAFGFGFFLGLLSLGRIPGITLLGTMGGFSIGVRIILFRPGLLDPDSLAVNWLIITVIGIIGFVIVVMRQRVAITLGSAAVGTFLVALGIDLVINKQEGMGRGLRYLFDRNNVHLVEIDTIGWHPPMVTEIIMGVSLALTPLLAIMQHYIFRQPFKRVRSDSLASLVTEHGTPRNSSNTVLPKVFVNDESIETETLKPENTSEKAFKDTSPANSPVTSPISSPTSPGFVGLAV</sequence>
<dbReference type="InterPro" id="IPR025256">
    <property type="entry name" value="TM7S3/TM198-like_dom"/>
</dbReference>
<dbReference type="OrthoDB" id="3359595at2759"/>
<feature type="transmembrane region" description="Helical" evidence="6">
    <location>
        <begin position="83"/>
        <end position="102"/>
    </location>
</feature>
<evidence type="ECO:0000256" key="1">
    <source>
        <dbReference type="ARBA" id="ARBA00004141"/>
    </source>
</evidence>
<feature type="compositionally biased region" description="Basic and acidic residues" evidence="5">
    <location>
        <begin position="287"/>
        <end position="297"/>
    </location>
</feature>
<comment type="caution">
    <text evidence="8">The sequence shown here is derived from an EMBL/GenBank/DDBJ whole genome shotgun (WGS) entry which is preliminary data.</text>
</comment>
<evidence type="ECO:0000256" key="3">
    <source>
        <dbReference type="ARBA" id="ARBA00022989"/>
    </source>
</evidence>
<keyword evidence="3 6" id="KW-1133">Transmembrane helix</keyword>
<dbReference type="GO" id="GO:0016020">
    <property type="term" value="C:membrane"/>
    <property type="evidence" value="ECO:0007669"/>
    <property type="project" value="UniProtKB-SubCell"/>
</dbReference>
<feature type="transmembrane region" description="Helical" evidence="6">
    <location>
        <begin position="53"/>
        <end position="71"/>
    </location>
</feature>
<comment type="subcellular location">
    <subcellularLocation>
        <location evidence="1">Membrane</location>
        <topology evidence="1">Multi-pass membrane protein</topology>
    </subcellularLocation>
</comment>
<reference evidence="8 9" key="1">
    <citation type="submission" date="2019-02" db="EMBL/GenBank/DDBJ databases">
        <title>Genome sequencing of the rare red list fungi Antrodiella citrinella (Flaviporus citrinellus).</title>
        <authorList>
            <person name="Buettner E."/>
            <person name="Kellner H."/>
        </authorList>
    </citation>
    <scope>NUCLEOTIDE SEQUENCE [LARGE SCALE GENOMIC DNA]</scope>
    <source>
        <strain evidence="8 9">DSM 108506</strain>
    </source>
</reference>
<accession>A0A4S4MBB7</accession>
<feature type="region of interest" description="Disordered" evidence="5">
    <location>
        <begin position="287"/>
        <end position="323"/>
    </location>
</feature>
<feature type="compositionally biased region" description="Low complexity" evidence="5">
    <location>
        <begin position="304"/>
        <end position="316"/>
    </location>
</feature>
<evidence type="ECO:0000313" key="8">
    <source>
        <dbReference type="EMBL" id="THH21861.1"/>
    </source>
</evidence>
<dbReference type="AlphaFoldDB" id="A0A4S4MBB7"/>
<evidence type="ECO:0000256" key="4">
    <source>
        <dbReference type="ARBA" id="ARBA00023136"/>
    </source>
</evidence>
<dbReference type="Pfam" id="PF13886">
    <property type="entry name" value="TM7S3_TM198"/>
    <property type="match status" value="1"/>
</dbReference>
<feature type="transmembrane region" description="Helical" evidence="6">
    <location>
        <begin position="139"/>
        <end position="157"/>
    </location>
</feature>
<evidence type="ECO:0000256" key="6">
    <source>
        <dbReference type="SAM" id="Phobius"/>
    </source>
</evidence>
<gene>
    <name evidence="8" type="ORF">EUX98_g8253</name>
</gene>
<proteinExistence type="predicted"/>
<evidence type="ECO:0000313" key="9">
    <source>
        <dbReference type="Proteomes" id="UP000308730"/>
    </source>
</evidence>
<keyword evidence="2 6" id="KW-0812">Transmembrane</keyword>
<evidence type="ECO:0000256" key="5">
    <source>
        <dbReference type="SAM" id="MobiDB-lite"/>
    </source>
</evidence>
<evidence type="ECO:0000256" key="2">
    <source>
        <dbReference type="ARBA" id="ARBA00022692"/>
    </source>
</evidence>
<organism evidence="8 9">
    <name type="scientific">Antrodiella citrinella</name>
    <dbReference type="NCBI Taxonomy" id="2447956"/>
    <lineage>
        <taxon>Eukaryota</taxon>
        <taxon>Fungi</taxon>
        <taxon>Dikarya</taxon>
        <taxon>Basidiomycota</taxon>
        <taxon>Agaricomycotina</taxon>
        <taxon>Agaricomycetes</taxon>
        <taxon>Polyporales</taxon>
        <taxon>Steccherinaceae</taxon>
        <taxon>Antrodiella</taxon>
    </lineage>
</organism>
<protein>
    <recommendedName>
        <fullName evidence="7">TM7S3/TM198-like domain-containing protein</fullName>
    </recommendedName>
</protein>
<keyword evidence="9" id="KW-1185">Reference proteome</keyword>
<feature type="transmembrane region" description="Helical" evidence="6">
    <location>
        <begin position="164"/>
        <end position="184"/>
    </location>
</feature>
<feature type="transmembrane region" description="Helical" evidence="6">
    <location>
        <begin position="29"/>
        <end position="46"/>
    </location>
</feature>
<evidence type="ECO:0000259" key="7">
    <source>
        <dbReference type="Pfam" id="PF13886"/>
    </source>
</evidence>
<dbReference type="Proteomes" id="UP000308730">
    <property type="component" value="Unassembled WGS sequence"/>
</dbReference>
<feature type="transmembrane region" description="Helical" evidence="6">
    <location>
        <begin position="221"/>
        <end position="241"/>
    </location>
</feature>